<dbReference type="EMBL" id="GL377652">
    <property type="protein sequence ID" value="EFJ10675.1"/>
    <property type="molecule type" value="Genomic_DNA"/>
</dbReference>
<dbReference type="GO" id="GO:0006629">
    <property type="term" value="P:lipid metabolic process"/>
    <property type="evidence" value="ECO:0007669"/>
    <property type="project" value="UniProtKB-KW"/>
</dbReference>
<evidence type="ECO:0000256" key="5">
    <source>
        <dbReference type="ARBA" id="ARBA00023098"/>
    </source>
</evidence>
<dbReference type="OrthoDB" id="273181at2759"/>
<evidence type="ECO:0000256" key="2">
    <source>
        <dbReference type="ARBA" id="ARBA00022516"/>
    </source>
</evidence>
<evidence type="ECO:0000256" key="1">
    <source>
        <dbReference type="ARBA" id="ARBA00008601"/>
    </source>
</evidence>
<reference evidence="13 14" key="1">
    <citation type="journal article" date="2011" name="Science">
        <title>The Selaginella genome identifies genetic changes associated with the evolution of vascular plants.</title>
        <authorList>
            <person name="Banks J.A."/>
            <person name="Nishiyama T."/>
            <person name="Hasebe M."/>
            <person name="Bowman J.L."/>
            <person name="Gribskov M."/>
            <person name="dePamphilis C."/>
            <person name="Albert V.A."/>
            <person name="Aono N."/>
            <person name="Aoyama T."/>
            <person name="Ambrose B.A."/>
            <person name="Ashton N.W."/>
            <person name="Axtell M.J."/>
            <person name="Barker E."/>
            <person name="Barker M.S."/>
            <person name="Bennetzen J.L."/>
            <person name="Bonawitz N.D."/>
            <person name="Chapple C."/>
            <person name="Cheng C."/>
            <person name="Correa L.G."/>
            <person name="Dacre M."/>
            <person name="DeBarry J."/>
            <person name="Dreyer I."/>
            <person name="Elias M."/>
            <person name="Engstrom E.M."/>
            <person name="Estelle M."/>
            <person name="Feng L."/>
            <person name="Finet C."/>
            <person name="Floyd S.K."/>
            <person name="Frommer W.B."/>
            <person name="Fujita T."/>
            <person name="Gramzow L."/>
            <person name="Gutensohn M."/>
            <person name="Harholt J."/>
            <person name="Hattori M."/>
            <person name="Heyl A."/>
            <person name="Hirai T."/>
            <person name="Hiwatashi Y."/>
            <person name="Ishikawa M."/>
            <person name="Iwata M."/>
            <person name="Karol K.G."/>
            <person name="Koehler B."/>
            <person name="Kolukisaoglu U."/>
            <person name="Kubo M."/>
            <person name="Kurata T."/>
            <person name="Lalonde S."/>
            <person name="Li K."/>
            <person name="Li Y."/>
            <person name="Litt A."/>
            <person name="Lyons E."/>
            <person name="Manning G."/>
            <person name="Maruyama T."/>
            <person name="Michael T.P."/>
            <person name="Mikami K."/>
            <person name="Miyazaki S."/>
            <person name="Morinaga S."/>
            <person name="Murata T."/>
            <person name="Mueller-Roeber B."/>
            <person name="Nelson D.R."/>
            <person name="Obara M."/>
            <person name="Oguri Y."/>
            <person name="Olmstead R.G."/>
            <person name="Onodera N."/>
            <person name="Petersen B.L."/>
            <person name="Pils B."/>
            <person name="Prigge M."/>
            <person name="Rensing S.A."/>
            <person name="Riano-Pachon D.M."/>
            <person name="Roberts A.W."/>
            <person name="Sato Y."/>
            <person name="Scheller H.V."/>
            <person name="Schulz B."/>
            <person name="Schulz C."/>
            <person name="Shakirov E.V."/>
            <person name="Shibagaki N."/>
            <person name="Shinohara N."/>
            <person name="Shippen D.E."/>
            <person name="Soerensen I."/>
            <person name="Sotooka R."/>
            <person name="Sugimoto N."/>
            <person name="Sugita M."/>
            <person name="Sumikawa N."/>
            <person name="Tanurdzic M."/>
            <person name="Theissen G."/>
            <person name="Ulvskov P."/>
            <person name="Wakazuki S."/>
            <person name="Weng J.K."/>
            <person name="Willats W.W."/>
            <person name="Wipf D."/>
            <person name="Wolf P.G."/>
            <person name="Yang L."/>
            <person name="Zimmer A.D."/>
            <person name="Zhu Q."/>
            <person name="Mitros T."/>
            <person name="Hellsten U."/>
            <person name="Loque D."/>
            <person name="Otillar R."/>
            <person name="Salamov A."/>
            <person name="Schmutz J."/>
            <person name="Shapiro H."/>
            <person name="Lindquist E."/>
            <person name="Lucas S."/>
            <person name="Rokhsar D."/>
            <person name="Grigoriev I.V."/>
        </authorList>
    </citation>
    <scope>NUCLEOTIDE SEQUENCE [LARGE SCALE GENOMIC DNA]</scope>
</reference>
<organism evidence="14">
    <name type="scientific">Selaginella moellendorffii</name>
    <name type="common">Spikemoss</name>
    <dbReference type="NCBI Taxonomy" id="88036"/>
    <lineage>
        <taxon>Eukaryota</taxon>
        <taxon>Viridiplantae</taxon>
        <taxon>Streptophyta</taxon>
        <taxon>Embryophyta</taxon>
        <taxon>Tracheophyta</taxon>
        <taxon>Lycopodiopsida</taxon>
        <taxon>Selaginellales</taxon>
        <taxon>Selaginellaceae</taxon>
        <taxon>Selaginella</taxon>
    </lineage>
</organism>
<evidence type="ECO:0000256" key="7">
    <source>
        <dbReference type="ARBA" id="ARBA00024224"/>
    </source>
</evidence>
<dbReference type="OMA" id="TGWKWYN"/>
<dbReference type="GO" id="GO:0008962">
    <property type="term" value="F:phosphatidylglycerophosphatase activity"/>
    <property type="evidence" value="ECO:0000318"/>
    <property type="project" value="GO_Central"/>
</dbReference>
<evidence type="ECO:0000256" key="9">
    <source>
        <dbReference type="ARBA" id="ARBA00053902"/>
    </source>
</evidence>
<dbReference type="FunFam" id="3.90.190.10:FF:000051">
    <property type="entry name" value="Dual specificity phosphatase domain protein"/>
    <property type="match status" value="1"/>
</dbReference>
<dbReference type="PROSITE" id="PS50054">
    <property type="entry name" value="TYR_PHOSPHATASE_DUAL"/>
    <property type="match status" value="1"/>
</dbReference>
<feature type="domain" description="Tyrosine specific protein phosphatases" evidence="12">
    <location>
        <begin position="130"/>
        <end position="198"/>
    </location>
</feature>
<name>D8SYC1_SELML</name>
<comment type="function">
    <text evidence="9">Exhibits phosphatidylglycerophosphate phosphatase activity. Involved in root growth and columella cells organization. May possess protein phosphatase activity.</text>
</comment>
<dbReference type="Gene3D" id="3.90.190.10">
    <property type="entry name" value="Protein tyrosine phosphatase superfamily"/>
    <property type="match status" value="1"/>
</dbReference>
<dbReference type="InterPro" id="IPR000387">
    <property type="entry name" value="Tyr_Pase_dom"/>
</dbReference>
<accession>D8SYC1</accession>
<sequence>MAIIREESSEESDPGGSTGNGAIVDRFSRAKVIAIAAGARLLFYPTLAYNVLRNSMEDEFRWWDQVDEFLLLGAVPFRSDVILLKSAGVRGVVTLNEPFETLVDSSFYQEHGISHCVIPTRDYYFAPTVKDIRRAVNFIHEHALRDETTYVHCKAGRGRSTTVALCYLMEHRGLNPIDAFSYIRARRPRVLLASAQWEV</sequence>
<evidence type="ECO:0000256" key="3">
    <source>
        <dbReference type="ARBA" id="ARBA00022801"/>
    </source>
</evidence>
<evidence type="ECO:0000313" key="14">
    <source>
        <dbReference type="Proteomes" id="UP000001514"/>
    </source>
</evidence>
<keyword evidence="4" id="KW-0904">Protein phosphatase</keyword>
<gene>
    <name evidence="13" type="ORF">SELMODRAFT_127483</name>
</gene>
<dbReference type="GO" id="GO:0004721">
    <property type="term" value="F:phosphoprotein phosphatase activity"/>
    <property type="evidence" value="ECO:0007669"/>
    <property type="project" value="UniProtKB-KW"/>
</dbReference>
<comment type="pathway">
    <text evidence="6">Phospholipid metabolism; phosphatidylglycerol biosynthesis; phosphatidylglycerol from CDP-diacylglycerol: step 2/2.</text>
</comment>
<dbReference type="PROSITE" id="PS50056">
    <property type="entry name" value="TYR_PHOSPHATASE_2"/>
    <property type="match status" value="1"/>
</dbReference>
<evidence type="ECO:0000256" key="8">
    <source>
        <dbReference type="ARBA" id="ARBA00050944"/>
    </source>
</evidence>
<dbReference type="InterPro" id="IPR029021">
    <property type="entry name" value="Prot-tyrosine_phosphatase-like"/>
</dbReference>
<dbReference type="InParanoid" id="D8SYC1"/>
<dbReference type="SMART" id="SM00195">
    <property type="entry name" value="DSPc"/>
    <property type="match status" value="1"/>
</dbReference>
<evidence type="ECO:0000256" key="4">
    <source>
        <dbReference type="ARBA" id="ARBA00022912"/>
    </source>
</evidence>
<evidence type="ECO:0000259" key="11">
    <source>
        <dbReference type="PROSITE" id="PS50054"/>
    </source>
</evidence>
<comment type="catalytic activity">
    <reaction evidence="8">
        <text>a 1,2-diacyl-sn-glycero-3-phospho-(1'-sn-glycero-3'-phosphate) + H2O = a 1,2-diacyl-sn-glycero-3-phospho-(1'-sn-glycerol) + phosphate</text>
        <dbReference type="Rhea" id="RHEA:33751"/>
        <dbReference type="ChEBI" id="CHEBI:15377"/>
        <dbReference type="ChEBI" id="CHEBI:43474"/>
        <dbReference type="ChEBI" id="CHEBI:60110"/>
        <dbReference type="ChEBI" id="CHEBI:64716"/>
        <dbReference type="EC" id="3.1.3.27"/>
    </reaction>
    <physiologicalReaction direction="left-to-right" evidence="8">
        <dbReference type="Rhea" id="RHEA:33752"/>
    </physiologicalReaction>
</comment>
<evidence type="ECO:0000259" key="12">
    <source>
        <dbReference type="PROSITE" id="PS50056"/>
    </source>
</evidence>
<dbReference type="GO" id="GO:0048364">
    <property type="term" value="P:root development"/>
    <property type="evidence" value="ECO:0007669"/>
    <property type="project" value="UniProtKB-ARBA"/>
</dbReference>
<keyword evidence="2" id="KW-0444">Lipid biosynthesis</keyword>
<comment type="similarity">
    <text evidence="1">Belongs to the protein-tyrosine phosphatase family. Non-receptor class dual specificity subfamily.</text>
</comment>
<feature type="region of interest" description="Disordered" evidence="10">
    <location>
        <begin position="1"/>
        <end position="20"/>
    </location>
</feature>
<dbReference type="KEGG" id="smo:SELMODRAFT_127483"/>
<dbReference type="InterPro" id="IPR016130">
    <property type="entry name" value="Tyr_Pase_AS"/>
</dbReference>
<dbReference type="InterPro" id="IPR020422">
    <property type="entry name" value="TYR_PHOSPHATASE_DUAL_dom"/>
</dbReference>
<evidence type="ECO:0000313" key="13">
    <source>
        <dbReference type="EMBL" id="EFJ10675.1"/>
    </source>
</evidence>
<evidence type="ECO:0000256" key="6">
    <source>
        <dbReference type="ARBA" id="ARBA00024192"/>
    </source>
</evidence>
<dbReference type="SUPFAM" id="SSF52799">
    <property type="entry name" value="(Phosphotyrosine protein) phosphatases II"/>
    <property type="match status" value="1"/>
</dbReference>
<feature type="domain" description="Tyrosine-protein phosphatase" evidence="11">
    <location>
        <begin position="62"/>
        <end position="199"/>
    </location>
</feature>
<dbReference type="InterPro" id="IPR000340">
    <property type="entry name" value="Dual-sp_phosphatase_cat-dom"/>
</dbReference>
<dbReference type="AlphaFoldDB" id="D8SYC1"/>
<keyword evidence="3" id="KW-0378">Hydrolase</keyword>
<dbReference type="PROSITE" id="PS00383">
    <property type="entry name" value="TYR_PHOSPHATASE_1"/>
    <property type="match status" value="1"/>
</dbReference>
<keyword evidence="5" id="KW-0443">Lipid metabolism</keyword>
<dbReference type="Proteomes" id="UP000001514">
    <property type="component" value="Unassembled WGS sequence"/>
</dbReference>
<dbReference type="eggNOG" id="KOG1719">
    <property type="taxonomic scope" value="Eukaryota"/>
</dbReference>
<keyword evidence="14" id="KW-1185">Reference proteome</keyword>
<dbReference type="Gramene" id="EFJ10675">
    <property type="protein sequence ID" value="EFJ10675"/>
    <property type="gene ID" value="SELMODRAFT_127483"/>
</dbReference>
<evidence type="ECO:0000256" key="10">
    <source>
        <dbReference type="SAM" id="MobiDB-lite"/>
    </source>
</evidence>
<dbReference type="STRING" id="88036.D8SYC1"/>
<proteinExistence type="inferred from homology"/>
<dbReference type="PANTHER" id="PTHR46274">
    <property type="entry name" value="PHOSPHATIDYLINOSITOL PHOSPHATASE"/>
    <property type="match status" value="1"/>
</dbReference>
<dbReference type="HOGENOM" id="CLU_047330_0_1_1"/>
<dbReference type="FunCoup" id="D8SYC1">
    <property type="interactions" value="2258"/>
</dbReference>
<dbReference type="PANTHER" id="PTHR46274:SF6">
    <property type="entry name" value="TYR_PHOSPHATASE_2 DOMAIN-CONTAINING PROTEIN"/>
    <property type="match status" value="1"/>
</dbReference>
<protein>
    <recommendedName>
        <fullName evidence="7">phosphatidylglycerophosphatase</fullName>
        <ecNumber evidence="7">3.1.3.27</ecNumber>
    </recommendedName>
</protein>
<dbReference type="Pfam" id="PF00782">
    <property type="entry name" value="DSPc"/>
    <property type="match status" value="1"/>
</dbReference>
<dbReference type="EC" id="3.1.3.27" evidence="7"/>